<proteinExistence type="predicted"/>
<keyword evidence="1" id="KW-0812">Transmembrane</keyword>
<reference evidence="2 3" key="1">
    <citation type="submission" date="2023-08" db="EMBL/GenBank/DDBJ databases">
        <title>Complete genome sequence of Geobacillus thermodenitrificans K1041, a genetically tractable strain representative of the genus Geobacillus.</title>
        <authorList>
            <person name="Kani S."/>
            <person name="Suzuki H."/>
        </authorList>
    </citation>
    <scope>NUCLEOTIDE SEQUENCE [LARGE SCALE GENOMIC DNA]</scope>
    <source>
        <strain evidence="2 3">K1041</strain>
    </source>
</reference>
<sequence>MMPICQHCKKQWTWRQTFCRMFTLGTKLMCPYCQNKQYYSARSRRRNGVFNLVSPLILFLSLSFNVSLLTAIALMVMGTLLSLMIQPFFIELSNQEEPLW</sequence>
<dbReference type="Proteomes" id="UP001297580">
    <property type="component" value="Chromosome"/>
</dbReference>
<gene>
    <name evidence="2" type="ORF">HSX42_17810</name>
</gene>
<evidence type="ECO:0000256" key="1">
    <source>
        <dbReference type="SAM" id="Phobius"/>
    </source>
</evidence>
<keyword evidence="3" id="KW-1185">Reference proteome</keyword>
<evidence type="ECO:0000313" key="2">
    <source>
        <dbReference type="EMBL" id="WMV76037.1"/>
    </source>
</evidence>
<dbReference type="NCBIfam" id="TIGR04104">
    <property type="entry name" value="cxxc_20_cxxc"/>
    <property type="match status" value="1"/>
</dbReference>
<keyword evidence="1" id="KW-0472">Membrane</keyword>
<protein>
    <recommendedName>
        <fullName evidence="4">Cxxc_20_cxxc protein</fullName>
    </recommendedName>
</protein>
<name>A0ABY9QD75_GEOTD</name>
<accession>A0ABY9QD75</accession>
<dbReference type="InterPro" id="IPR026369">
    <property type="entry name" value="CxxC_20_CxxC"/>
</dbReference>
<dbReference type="RefSeq" id="WP_008881324.1">
    <property type="nucleotide sequence ID" value="NZ_CP020030.1"/>
</dbReference>
<feature type="transmembrane region" description="Helical" evidence="1">
    <location>
        <begin position="48"/>
        <end position="66"/>
    </location>
</feature>
<keyword evidence="1" id="KW-1133">Transmembrane helix</keyword>
<dbReference type="EMBL" id="CP133461">
    <property type="protein sequence ID" value="WMV76037.1"/>
    <property type="molecule type" value="Genomic_DNA"/>
</dbReference>
<evidence type="ECO:0008006" key="4">
    <source>
        <dbReference type="Google" id="ProtNLM"/>
    </source>
</evidence>
<evidence type="ECO:0000313" key="3">
    <source>
        <dbReference type="Proteomes" id="UP001297580"/>
    </source>
</evidence>
<organism evidence="2 3">
    <name type="scientific">Geobacillus thermodenitrificans</name>
    <dbReference type="NCBI Taxonomy" id="33940"/>
    <lineage>
        <taxon>Bacteria</taxon>
        <taxon>Bacillati</taxon>
        <taxon>Bacillota</taxon>
        <taxon>Bacilli</taxon>
        <taxon>Bacillales</taxon>
        <taxon>Anoxybacillaceae</taxon>
        <taxon>Geobacillus</taxon>
    </lineage>
</organism>